<keyword evidence="11" id="KW-1185">Reference proteome</keyword>
<dbReference type="GO" id="GO:0008270">
    <property type="term" value="F:zinc ion binding"/>
    <property type="evidence" value="ECO:0007669"/>
    <property type="project" value="UniProtKB-KW"/>
</dbReference>
<dbReference type="PRINTS" id="PR01407">
    <property type="entry name" value="BUTYPHLNCDUF"/>
</dbReference>
<dbReference type="SUPFAM" id="SSF49899">
    <property type="entry name" value="Concanavalin A-like lectins/glucanases"/>
    <property type="match status" value="1"/>
</dbReference>
<dbReference type="RefSeq" id="XP_007534621.1">
    <property type="nucleotide sequence ID" value="XM_007534559.2"/>
</dbReference>
<dbReference type="Gene3D" id="3.30.160.60">
    <property type="entry name" value="Classic Zinc Finger"/>
    <property type="match status" value="1"/>
</dbReference>
<dbReference type="Proteomes" id="UP001652624">
    <property type="component" value="Chromosome 4"/>
</dbReference>
<evidence type="ECO:0000256" key="4">
    <source>
        <dbReference type="ARBA" id="ARBA00022723"/>
    </source>
</evidence>
<dbReference type="InterPro" id="IPR043136">
    <property type="entry name" value="B30.2/SPRY_sf"/>
</dbReference>
<dbReference type="PROSITE" id="PS50119">
    <property type="entry name" value="ZF_BBOX"/>
    <property type="match status" value="1"/>
</dbReference>
<dbReference type="InterPro" id="IPR035790">
    <property type="entry name" value="SPRY/PRY_TRIM38"/>
</dbReference>
<dbReference type="Gene3D" id="2.60.120.920">
    <property type="match status" value="1"/>
</dbReference>
<keyword evidence="6" id="KW-0862">Zinc</keyword>
<evidence type="ECO:0000256" key="2">
    <source>
        <dbReference type="ARBA" id="ARBA00008518"/>
    </source>
</evidence>
<dbReference type="SMART" id="SM00449">
    <property type="entry name" value="SPRY"/>
    <property type="match status" value="1"/>
</dbReference>
<dbReference type="InterPro" id="IPR001870">
    <property type="entry name" value="B30.2/SPRY"/>
</dbReference>
<evidence type="ECO:0000256" key="7">
    <source>
        <dbReference type="PROSITE-ProRule" id="PRU00024"/>
    </source>
</evidence>
<dbReference type="SUPFAM" id="SSF57850">
    <property type="entry name" value="RING/U-box"/>
    <property type="match status" value="1"/>
</dbReference>
<dbReference type="FunFam" id="2.60.120.920:FF:000004">
    <property type="entry name" value="Butyrophilin subfamily 1 member A1"/>
    <property type="match status" value="1"/>
</dbReference>
<evidence type="ECO:0000256" key="3">
    <source>
        <dbReference type="ARBA" id="ARBA00022490"/>
    </source>
</evidence>
<keyword evidence="5 7" id="KW-0863">Zinc-finger</keyword>
<dbReference type="GO" id="GO:0005737">
    <property type="term" value="C:cytoplasm"/>
    <property type="evidence" value="ECO:0007669"/>
    <property type="project" value="UniProtKB-SubCell"/>
</dbReference>
<dbReference type="PROSITE" id="PS00518">
    <property type="entry name" value="ZF_RING_1"/>
    <property type="match status" value="1"/>
</dbReference>
<evidence type="ECO:0000259" key="9">
    <source>
        <dbReference type="PROSITE" id="PS50119"/>
    </source>
</evidence>
<dbReference type="Gene3D" id="3.30.40.10">
    <property type="entry name" value="Zinc/RING finger domain, C3HC4 (zinc finger)"/>
    <property type="match status" value="1"/>
</dbReference>
<evidence type="ECO:0000256" key="5">
    <source>
        <dbReference type="ARBA" id="ARBA00022771"/>
    </source>
</evidence>
<dbReference type="InterPro" id="IPR003879">
    <property type="entry name" value="Butyrophylin_SPRY"/>
</dbReference>
<dbReference type="InterPro" id="IPR018957">
    <property type="entry name" value="Znf_C3HC4_RING-type"/>
</dbReference>
<dbReference type="InterPro" id="IPR013083">
    <property type="entry name" value="Znf_RING/FYVE/PHD"/>
</dbReference>
<evidence type="ECO:0000259" key="8">
    <source>
        <dbReference type="PROSITE" id="PS50089"/>
    </source>
</evidence>
<keyword evidence="3" id="KW-0963">Cytoplasm</keyword>
<dbReference type="PANTHER" id="PTHR24103">
    <property type="entry name" value="E3 UBIQUITIN-PROTEIN LIGASE TRIM"/>
    <property type="match status" value="1"/>
</dbReference>
<dbReference type="RefSeq" id="XP_060045251.1">
    <property type="nucleotide sequence ID" value="XM_060189268.1"/>
</dbReference>
<comment type="similarity">
    <text evidence="2">Belongs to the TRIM/RBCC family.</text>
</comment>
<dbReference type="Pfam" id="PF00097">
    <property type="entry name" value="zf-C3HC4"/>
    <property type="match status" value="1"/>
</dbReference>
<feature type="domain" description="RING-type" evidence="8">
    <location>
        <begin position="7"/>
        <end position="54"/>
    </location>
</feature>
<gene>
    <name evidence="12 13" type="primary">LOC103123885</name>
</gene>
<dbReference type="SUPFAM" id="SSF57845">
    <property type="entry name" value="B-box zinc-binding domain"/>
    <property type="match status" value="1"/>
</dbReference>
<reference evidence="12" key="1">
    <citation type="submission" date="2025-04" db="UniProtKB">
        <authorList>
            <consortium name="RefSeq"/>
        </authorList>
    </citation>
    <scope>IDENTIFICATION</scope>
</reference>
<dbReference type="Pfam" id="PF00622">
    <property type="entry name" value="SPRY"/>
    <property type="match status" value="1"/>
</dbReference>
<evidence type="ECO:0000256" key="1">
    <source>
        <dbReference type="ARBA" id="ARBA00004496"/>
    </source>
</evidence>
<name>A0A1S3AGE4_ERIEU</name>
<evidence type="ECO:0000256" key="6">
    <source>
        <dbReference type="ARBA" id="ARBA00022833"/>
    </source>
</evidence>
<feature type="domain" description="B box-type" evidence="9">
    <location>
        <begin position="78"/>
        <end position="119"/>
    </location>
</feature>
<keyword evidence="4" id="KW-0479">Metal-binding</keyword>
<proteinExistence type="inferred from homology"/>
<dbReference type="OrthoDB" id="6105938at2759"/>
<accession>A0A1S3AGE4</accession>
<dbReference type="InterPro" id="IPR017907">
    <property type="entry name" value="Znf_RING_CS"/>
</dbReference>
<protein>
    <submittedName>
        <fullName evidence="12 13">E3 ubiquitin-protein ligase TRIM38-like</fullName>
    </submittedName>
</protein>
<organism evidence="11 12">
    <name type="scientific">Erinaceus europaeus</name>
    <name type="common">Western European hedgehog</name>
    <dbReference type="NCBI Taxonomy" id="9365"/>
    <lineage>
        <taxon>Eukaryota</taxon>
        <taxon>Metazoa</taxon>
        <taxon>Chordata</taxon>
        <taxon>Craniata</taxon>
        <taxon>Vertebrata</taxon>
        <taxon>Euteleostomi</taxon>
        <taxon>Mammalia</taxon>
        <taxon>Eutheria</taxon>
        <taxon>Laurasiatheria</taxon>
        <taxon>Eulipotyphla</taxon>
        <taxon>Erinaceidae</taxon>
        <taxon>Erinaceinae</taxon>
        <taxon>Erinaceus</taxon>
    </lineage>
</organism>
<dbReference type="SMART" id="SM00336">
    <property type="entry name" value="BBOX"/>
    <property type="match status" value="1"/>
</dbReference>
<dbReference type="GeneID" id="103123885"/>
<feature type="domain" description="B30.2/SPRY" evidence="10">
    <location>
        <begin position="264"/>
        <end position="454"/>
    </location>
</feature>
<dbReference type="PROSITE" id="PS50089">
    <property type="entry name" value="ZF_RING_2"/>
    <property type="match status" value="1"/>
</dbReference>
<dbReference type="InterPro" id="IPR000315">
    <property type="entry name" value="Znf_B-box"/>
</dbReference>
<comment type="subcellular location">
    <subcellularLocation>
        <location evidence="1">Cytoplasm</location>
    </subcellularLocation>
</comment>
<dbReference type="InterPro" id="IPR001841">
    <property type="entry name" value="Znf_RING"/>
</dbReference>
<dbReference type="AlphaFoldDB" id="A0A1S3AGE4"/>
<evidence type="ECO:0000259" key="10">
    <source>
        <dbReference type="PROSITE" id="PS50188"/>
    </source>
</evidence>
<dbReference type="InterPro" id="IPR006574">
    <property type="entry name" value="PRY"/>
</dbReference>
<sequence length="454" mass="53319">MREETKCSICLQLMTEAVNFDCGHSFCHLCLKNILKKCYFSEMTLKKYCCPQCEAVFQKVSLQQNKQLENLTEAIKGIDLEKCKKHGEELQLFCVDDEQLICWCCEWMSQHRGHVTALVEDICQDYKEKLQKALTKLRDLENKCKNVKLFTRLRMAIWEEKIELRKQKIHSEFEKLHNFLHEEEKSYLWRLEKEKEQTLRKLWDNEANLEKQSHELKNCILELEERCQASAHKLLQDVKDTLIRSSAVNLELPEPISVELHPLCNVSELYFDVKKMLRRYQATVTLDPDTVHNKLVLSKYQDQAAHRSKMEKLKNLKRFRVLRSVLGCKGFTSGRHYFEVDVGEGSRWDIGVCLKNVQRDISMEVEPSTGFWAIRLYKENHYVALTSPQTPLPLREKPLVVGIFLDYEAGLVSFYNMSTGSHIFTFPQNSFTETLKPYFCFFRCSPLFMLPPGE</sequence>
<dbReference type="InParanoid" id="A0A1S3AGE4"/>
<dbReference type="InterPro" id="IPR003877">
    <property type="entry name" value="SPRY_dom"/>
</dbReference>
<dbReference type="Pfam" id="PF00643">
    <property type="entry name" value="zf-B_box"/>
    <property type="match status" value="1"/>
</dbReference>
<dbReference type="CDD" id="cd15815">
    <property type="entry name" value="SPRY_PRY_TRIM38"/>
    <property type="match status" value="1"/>
</dbReference>
<evidence type="ECO:0000313" key="12">
    <source>
        <dbReference type="RefSeq" id="XP_007534621.1"/>
    </source>
</evidence>
<dbReference type="InterPro" id="IPR050143">
    <property type="entry name" value="TRIM/RBCC"/>
</dbReference>
<dbReference type="SMART" id="SM00589">
    <property type="entry name" value="PRY"/>
    <property type="match status" value="1"/>
</dbReference>
<dbReference type="InterPro" id="IPR013320">
    <property type="entry name" value="ConA-like_dom_sf"/>
</dbReference>
<dbReference type="PROSITE" id="PS50188">
    <property type="entry name" value="B302_SPRY"/>
    <property type="match status" value="1"/>
</dbReference>
<dbReference type="SMART" id="SM00184">
    <property type="entry name" value="RING"/>
    <property type="match status" value="1"/>
</dbReference>
<dbReference type="eggNOG" id="KOG2177">
    <property type="taxonomic scope" value="Eukaryota"/>
</dbReference>
<evidence type="ECO:0000313" key="13">
    <source>
        <dbReference type="RefSeq" id="XP_060045251.1"/>
    </source>
</evidence>
<dbReference type="Pfam" id="PF13765">
    <property type="entry name" value="PRY"/>
    <property type="match status" value="1"/>
</dbReference>
<evidence type="ECO:0000313" key="11">
    <source>
        <dbReference type="Proteomes" id="UP001652624"/>
    </source>
</evidence>